<comment type="similarity">
    <text evidence="7">Belongs to the phospholipase A2 family.</text>
</comment>
<reference evidence="10" key="1">
    <citation type="thesis" date="2020" institute="ProQuest LLC" country="789 East Eisenhower Parkway, Ann Arbor, MI, USA">
        <title>Comparative Genomics and Chromosome Evolution.</title>
        <authorList>
            <person name="Mudd A.B."/>
        </authorList>
    </citation>
    <scope>NUCLEOTIDE SEQUENCE</scope>
    <source>
        <strain evidence="10">1538</strain>
        <tissue evidence="10">Blood</tissue>
    </source>
</reference>
<comment type="catalytic activity">
    <reaction evidence="8">
        <text>a 1,2-diacyl-sn-glycero-3-phosphocholine + H2O = a 1-acyl-sn-glycero-3-phosphocholine + a fatty acid + H(+)</text>
        <dbReference type="Rhea" id="RHEA:15801"/>
        <dbReference type="ChEBI" id="CHEBI:15377"/>
        <dbReference type="ChEBI" id="CHEBI:15378"/>
        <dbReference type="ChEBI" id="CHEBI:28868"/>
        <dbReference type="ChEBI" id="CHEBI:57643"/>
        <dbReference type="ChEBI" id="CHEBI:58168"/>
        <dbReference type="EC" id="3.1.1.4"/>
    </reaction>
</comment>
<dbReference type="GO" id="GO:0006644">
    <property type="term" value="P:phospholipid metabolic process"/>
    <property type="evidence" value="ECO:0007669"/>
    <property type="project" value="InterPro"/>
</dbReference>
<evidence type="ECO:0000256" key="8">
    <source>
        <dbReference type="RuleBase" id="RU361236"/>
    </source>
</evidence>
<feature type="disulfide bond" evidence="6">
    <location>
        <begin position="76"/>
        <end position="102"/>
    </location>
</feature>
<evidence type="ECO:0000256" key="2">
    <source>
        <dbReference type="ARBA" id="ARBA00022525"/>
    </source>
</evidence>
<dbReference type="InterPro" id="IPR033113">
    <property type="entry name" value="PLA2_histidine"/>
</dbReference>
<evidence type="ECO:0000256" key="4">
    <source>
        <dbReference type="PIRSR" id="PIRSR601211-1"/>
    </source>
</evidence>
<dbReference type="Proteomes" id="UP001181693">
    <property type="component" value="Unassembled WGS sequence"/>
</dbReference>
<dbReference type="SMART" id="SM00085">
    <property type="entry name" value="PA2c"/>
    <property type="match status" value="1"/>
</dbReference>
<feature type="disulfide bond" evidence="6">
    <location>
        <begin position="65"/>
        <end position="142"/>
    </location>
</feature>
<dbReference type="GO" id="GO:0005543">
    <property type="term" value="F:phospholipid binding"/>
    <property type="evidence" value="ECO:0007669"/>
    <property type="project" value="TreeGrafter"/>
</dbReference>
<dbReference type="InterPro" id="IPR016090">
    <property type="entry name" value="PLA2-like_dom"/>
</dbReference>
<keyword evidence="2 8" id="KW-0964">Secreted</keyword>
<dbReference type="GO" id="GO:0005509">
    <property type="term" value="F:calcium ion binding"/>
    <property type="evidence" value="ECO:0007669"/>
    <property type="project" value="InterPro"/>
</dbReference>
<dbReference type="SUPFAM" id="SSF48619">
    <property type="entry name" value="Phospholipase A2, PLA2"/>
    <property type="match status" value="1"/>
</dbReference>
<evidence type="ECO:0000256" key="3">
    <source>
        <dbReference type="ARBA" id="ARBA00023157"/>
    </source>
</evidence>
<dbReference type="GO" id="GO:0016042">
    <property type="term" value="P:lipid catabolic process"/>
    <property type="evidence" value="ECO:0007669"/>
    <property type="project" value="InterPro"/>
</dbReference>
<dbReference type="PROSITE" id="PS00118">
    <property type="entry name" value="PA2_HIS"/>
    <property type="match status" value="1"/>
</dbReference>
<feature type="disulfide bond" evidence="6">
    <location>
        <begin position="66"/>
        <end position="109"/>
    </location>
</feature>
<dbReference type="GO" id="GO:0005576">
    <property type="term" value="C:extracellular region"/>
    <property type="evidence" value="ECO:0007669"/>
    <property type="project" value="UniProtKB-SubCell"/>
</dbReference>
<comment type="caution">
    <text evidence="10">The sequence shown here is derived from an EMBL/GenBank/DDBJ whole genome shotgun (WGS) entry which is preliminary data.</text>
</comment>
<accession>A0AAV2ZIR5</accession>
<feature type="domain" description="Phospholipase A2-like central" evidence="9">
    <location>
        <begin position="22"/>
        <end position="136"/>
    </location>
</feature>
<feature type="active site" evidence="4">
    <location>
        <position position="110"/>
    </location>
</feature>
<gene>
    <name evidence="10" type="ORF">GDO54_002894</name>
</gene>
<evidence type="ECO:0000256" key="1">
    <source>
        <dbReference type="ARBA" id="ARBA00004613"/>
    </source>
</evidence>
<dbReference type="InterPro" id="IPR001211">
    <property type="entry name" value="PLA2"/>
</dbReference>
<evidence type="ECO:0000313" key="11">
    <source>
        <dbReference type="Proteomes" id="UP001181693"/>
    </source>
</evidence>
<sequence length="199" mass="22640">MPGNGMNTPVRHKRGVLDLVITLWCYRGRLKVPLLAINLYGCYCGSGGSGTPVDDVDRCCHLHDCCYRYSRLDLQCHSKVKWQFYQFSCGKTQTECKSSTLCGRMACECDKQFAECLTKAKAKKKHFFYNKRDLCVGSHETCPQIPPNGTSVWPWAQNLTGLTAVTVVNDKAKSRKKRWKKKGNKIVKWKDPKGTPLWI</sequence>
<dbReference type="GO" id="GO:0047498">
    <property type="term" value="F:calcium-dependent phospholipase A2 activity"/>
    <property type="evidence" value="ECO:0007669"/>
    <property type="project" value="TreeGrafter"/>
</dbReference>
<feature type="binding site" evidence="5">
    <location>
        <position position="64"/>
    </location>
    <ligand>
        <name>Ca(2+)</name>
        <dbReference type="ChEBI" id="CHEBI:29108"/>
    </ligand>
</feature>
<dbReference type="Gene3D" id="1.20.90.10">
    <property type="entry name" value="Phospholipase A2 domain"/>
    <property type="match status" value="1"/>
</dbReference>
<dbReference type="PANTHER" id="PTHR11716">
    <property type="entry name" value="PHOSPHOLIPASE A2 FAMILY MEMBER"/>
    <property type="match status" value="1"/>
</dbReference>
<dbReference type="InterPro" id="IPR036444">
    <property type="entry name" value="PLipase_A2_dom_sf"/>
</dbReference>
<evidence type="ECO:0000313" key="10">
    <source>
        <dbReference type="EMBL" id="DBA17446.1"/>
    </source>
</evidence>
<dbReference type="InterPro" id="IPR033112">
    <property type="entry name" value="PLA2_Asp_AS"/>
</dbReference>
<feature type="binding site" evidence="5">
    <location>
        <position position="45"/>
    </location>
    <ligand>
        <name>Ca(2+)</name>
        <dbReference type="ChEBI" id="CHEBI:29108"/>
    </ligand>
</feature>
<feature type="binding site" evidence="5">
    <location>
        <position position="43"/>
    </location>
    <ligand>
        <name>Ca(2+)</name>
        <dbReference type="ChEBI" id="CHEBI:29108"/>
    </ligand>
</feature>
<dbReference type="Pfam" id="PF00068">
    <property type="entry name" value="Phospholip_A2_1"/>
    <property type="match status" value="1"/>
</dbReference>
<organism evidence="10 11">
    <name type="scientific">Pyxicephalus adspersus</name>
    <name type="common">African bullfrog</name>
    <dbReference type="NCBI Taxonomy" id="30357"/>
    <lineage>
        <taxon>Eukaryota</taxon>
        <taxon>Metazoa</taxon>
        <taxon>Chordata</taxon>
        <taxon>Craniata</taxon>
        <taxon>Vertebrata</taxon>
        <taxon>Euteleostomi</taxon>
        <taxon>Amphibia</taxon>
        <taxon>Batrachia</taxon>
        <taxon>Anura</taxon>
        <taxon>Neobatrachia</taxon>
        <taxon>Ranoidea</taxon>
        <taxon>Pyxicephalidae</taxon>
        <taxon>Pyxicephalinae</taxon>
        <taxon>Pyxicephalus</taxon>
    </lineage>
</organism>
<feature type="disulfide bond" evidence="6">
    <location>
        <begin position="42"/>
        <end position="135"/>
    </location>
</feature>
<comment type="subcellular location">
    <subcellularLocation>
        <location evidence="1 8">Secreted</location>
    </subcellularLocation>
</comment>
<keyword evidence="5 8" id="KW-0106">Calcium</keyword>
<evidence type="ECO:0000256" key="6">
    <source>
        <dbReference type="PIRSR" id="PIRSR601211-3"/>
    </source>
</evidence>
<keyword evidence="11" id="KW-1185">Reference proteome</keyword>
<keyword evidence="8" id="KW-0378">Hydrolase</keyword>
<evidence type="ECO:0000256" key="5">
    <source>
        <dbReference type="PIRSR" id="PIRSR601211-2"/>
    </source>
</evidence>
<keyword evidence="5" id="KW-0479">Metal-binding</keyword>
<dbReference type="EC" id="3.1.1.4" evidence="8"/>
<evidence type="ECO:0000256" key="7">
    <source>
        <dbReference type="RuleBase" id="RU003654"/>
    </source>
</evidence>
<keyword evidence="8" id="KW-0443">Lipid metabolism</keyword>
<dbReference type="GO" id="GO:0050482">
    <property type="term" value="P:arachidonate secretion"/>
    <property type="evidence" value="ECO:0007669"/>
    <property type="project" value="InterPro"/>
</dbReference>
<feature type="active site" evidence="4">
    <location>
        <position position="63"/>
    </location>
</feature>
<feature type="disulfide bond" evidence="6">
    <location>
        <begin position="59"/>
        <end position="116"/>
    </location>
</feature>
<name>A0AAV2ZIR5_PYXAD</name>
<evidence type="ECO:0000259" key="9">
    <source>
        <dbReference type="SMART" id="SM00085"/>
    </source>
</evidence>
<feature type="binding site" evidence="5">
    <location>
        <position position="47"/>
    </location>
    <ligand>
        <name>Ca(2+)</name>
        <dbReference type="ChEBI" id="CHEBI:29108"/>
    </ligand>
</feature>
<keyword evidence="3 6" id="KW-1015">Disulfide bond</keyword>
<dbReference type="EMBL" id="DYDO01000010">
    <property type="protein sequence ID" value="DBA17446.1"/>
    <property type="molecule type" value="Genomic_DNA"/>
</dbReference>
<proteinExistence type="inferred from homology"/>
<protein>
    <recommendedName>
        <fullName evidence="8">Phospholipase A2</fullName>
        <ecNumber evidence="8">3.1.1.4</ecNumber>
    </recommendedName>
</protein>
<comment type="cofactor">
    <cofactor evidence="5">
        <name>Ca(2+)</name>
        <dbReference type="ChEBI" id="CHEBI:29108"/>
    </cofactor>
    <text evidence="5">Binds 1 Ca(2+) ion per subunit.</text>
</comment>
<dbReference type="PRINTS" id="PR00389">
    <property type="entry name" value="PHPHLIPASEA2"/>
</dbReference>
<dbReference type="PANTHER" id="PTHR11716:SF4">
    <property type="entry name" value="GROUP 10 SECRETORY PHOSPHOLIPASE A2"/>
    <property type="match status" value="1"/>
</dbReference>
<feature type="disulfide bond" evidence="6">
    <location>
        <begin position="44"/>
        <end position="60"/>
    </location>
</feature>
<dbReference type="PROSITE" id="PS00119">
    <property type="entry name" value="PA2_ASP"/>
    <property type="match status" value="1"/>
</dbReference>
<feature type="disulfide bond" evidence="6">
    <location>
        <begin position="96"/>
        <end position="107"/>
    </location>
</feature>
<dbReference type="AlphaFoldDB" id="A0AAV2ZIR5"/>